<proteinExistence type="predicted"/>
<organism evidence="3 4">
    <name type="scientific">Nonomuraea soli</name>
    <dbReference type="NCBI Taxonomy" id="1032476"/>
    <lineage>
        <taxon>Bacteria</taxon>
        <taxon>Bacillati</taxon>
        <taxon>Actinomycetota</taxon>
        <taxon>Actinomycetes</taxon>
        <taxon>Streptosporangiales</taxon>
        <taxon>Streptosporangiaceae</taxon>
        <taxon>Nonomuraea</taxon>
    </lineage>
</organism>
<dbReference type="EMBL" id="JACDUR010000011">
    <property type="protein sequence ID" value="MBA2897524.1"/>
    <property type="molecule type" value="Genomic_DNA"/>
</dbReference>
<dbReference type="Pfam" id="PF14024">
    <property type="entry name" value="DUF4240"/>
    <property type="match status" value="1"/>
</dbReference>
<name>A0A7W0CUR8_9ACTN</name>
<dbReference type="AlphaFoldDB" id="A0A7W0CUR8"/>
<gene>
    <name evidence="3" type="ORF">HNR30_008922</name>
</gene>
<evidence type="ECO:0000313" key="3">
    <source>
        <dbReference type="EMBL" id="MBA2897524.1"/>
    </source>
</evidence>
<sequence length="194" mass="22649">MNVDEFWLFIRRSQEVTSDPDERLRWLAFHLAQCPLAWIVDFQVLLNQIRRRSDTYDMWEAADLILDGYCSTDSFWYFQAWLIGLGRDTFDLVVADPDNLADVPEVRRLADRPMQEWADAEWPEWEALSYVAAGAYEEATGEEEGVYDAMEERGYVNQSDPNPTGLPRDSRNPAEVARRLPRLSRMFPLNRPEP</sequence>
<protein>
    <recommendedName>
        <fullName evidence="2">DUF4240 domain-containing protein</fullName>
    </recommendedName>
</protein>
<accession>A0A7W0CUR8</accession>
<evidence type="ECO:0000259" key="2">
    <source>
        <dbReference type="Pfam" id="PF14024"/>
    </source>
</evidence>
<reference evidence="3 4" key="1">
    <citation type="submission" date="2020-07" db="EMBL/GenBank/DDBJ databases">
        <title>Genomic Encyclopedia of Type Strains, Phase IV (KMG-IV): sequencing the most valuable type-strain genomes for metagenomic binning, comparative biology and taxonomic classification.</title>
        <authorList>
            <person name="Goeker M."/>
        </authorList>
    </citation>
    <scope>NUCLEOTIDE SEQUENCE [LARGE SCALE GENOMIC DNA]</scope>
    <source>
        <strain evidence="3 4">DSM 45533</strain>
    </source>
</reference>
<dbReference type="RefSeq" id="WP_181616217.1">
    <property type="nucleotide sequence ID" value="NZ_BAABAM010000013.1"/>
</dbReference>
<comment type="caution">
    <text evidence="3">The sequence shown here is derived from an EMBL/GenBank/DDBJ whole genome shotgun (WGS) entry which is preliminary data.</text>
</comment>
<dbReference type="InterPro" id="IPR025334">
    <property type="entry name" value="DUF4240"/>
</dbReference>
<evidence type="ECO:0000313" key="4">
    <source>
        <dbReference type="Proteomes" id="UP000530928"/>
    </source>
</evidence>
<keyword evidence="4" id="KW-1185">Reference proteome</keyword>
<dbReference type="Proteomes" id="UP000530928">
    <property type="component" value="Unassembled WGS sequence"/>
</dbReference>
<feature type="compositionally biased region" description="Basic and acidic residues" evidence="1">
    <location>
        <begin position="168"/>
        <end position="178"/>
    </location>
</feature>
<feature type="domain" description="DUF4240" evidence="2">
    <location>
        <begin position="1"/>
        <end position="138"/>
    </location>
</feature>
<feature type="region of interest" description="Disordered" evidence="1">
    <location>
        <begin position="141"/>
        <end position="194"/>
    </location>
</feature>
<evidence type="ECO:0000256" key="1">
    <source>
        <dbReference type="SAM" id="MobiDB-lite"/>
    </source>
</evidence>